<protein>
    <recommendedName>
        <fullName evidence="1">HTH cro/C1-type domain-containing protein</fullName>
    </recommendedName>
</protein>
<dbReference type="RefSeq" id="WP_218113010.1">
    <property type="nucleotide sequence ID" value="NZ_CP065383.1"/>
</dbReference>
<dbReference type="Proteomes" id="UP000594463">
    <property type="component" value="Chromosome"/>
</dbReference>
<dbReference type="PROSITE" id="PS50943">
    <property type="entry name" value="HTH_CROC1"/>
    <property type="match status" value="1"/>
</dbReference>
<dbReference type="EMBL" id="CP065383">
    <property type="protein sequence ID" value="QPM67832.1"/>
    <property type="molecule type" value="Genomic_DNA"/>
</dbReference>
<feature type="domain" description="HTH cro/C1-type" evidence="1">
    <location>
        <begin position="6"/>
        <end position="56"/>
    </location>
</feature>
<dbReference type="Gene3D" id="1.10.260.40">
    <property type="entry name" value="lambda repressor-like DNA-binding domains"/>
    <property type="match status" value="1"/>
</dbReference>
<dbReference type="AlphaFoldDB" id="A0A7T1F2I8"/>
<proteinExistence type="predicted"/>
<gene>
    <name evidence="2" type="ORF">RT761_01045</name>
</gene>
<evidence type="ECO:0000313" key="3">
    <source>
        <dbReference type="Proteomes" id="UP000594463"/>
    </source>
</evidence>
<dbReference type="CDD" id="cd00093">
    <property type="entry name" value="HTH_XRE"/>
    <property type="match status" value="1"/>
</dbReference>
<dbReference type="Pfam" id="PF01381">
    <property type="entry name" value="HTH_3"/>
    <property type="match status" value="1"/>
</dbReference>
<dbReference type="InterPro" id="IPR010982">
    <property type="entry name" value="Lambda_DNA-bd_dom_sf"/>
</dbReference>
<accession>A0A7T1F2I8</accession>
<evidence type="ECO:0000313" key="2">
    <source>
        <dbReference type="EMBL" id="QPM67832.1"/>
    </source>
</evidence>
<evidence type="ECO:0000259" key="1">
    <source>
        <dbReference type="PROSITE" id="PS50943"/>
    </source>
</evidence>
<sequence>MTGRAIKILRITRNIPQWKLAQRVGITPAYLSAMETGRVEMSDEIEMLLKKAINEWSE</sequence>
<dbReference type="SUPFAM" id="SSF47413">
    <property type="entry name" value="lambda repressor-like DNA-binding domains"/>
    <property type="match status" value="1"/>
</dbReference>
<organism evidence="2 3">
    <name type="scientific">Atribacter laminatus</name>
    <dbReference type="NCBI Taxonomy" id="2847778"/>
    <lineage>
        <taxon>Bacteria</taxon>
        <taxon>Pseudomonadati</taxon>
        <taxon>Atribacterota</taxon>
        <taxon>Atribacteria</taxon>
        <taxon>Atribacterales</taxon>
        <taxon>Atribacteraceae</taxon>
        <taxon>Atribacter</taxon>
    </lineage>
</organism>
<keyword evidence="3" id="KW-1185">Reference proteome</keyword>
<dbReference type="KEGG" id="alam:RT761_01045"/>
<reference evidence="2 3" key="1">
    <citation type="journal article" date="2021" name="Nat. Commun.">
        <title>Isolation of a member of the candidate phylum Atribacteria reveals a unique cell membrane structure.</title>
        <authorList>
            <person name="Taiki K."/>
            <person name="Nobu M.K."/>
            <person name="Kusada H."/>
            <person name="Meng X.-Y."/>
            <person name="Hosoki N."/>
            <person name="Uematsu K."/>
            <person name="Yoshioka H."/>
            <person name="Kamagata Y."/>
            <person name="Tamaki H."/>
        </authorList>
    </citation>
    <scope>NUCLEOTIDE SEQUENCE [LARGE SCALE GENOMIC DNA]</scope>
    <source>
        <strain evidence="2 3">RT761</strain>
    </source>
</reference>
<dbReference type="InterPro" id="IPR001387">
    <property type="entry name" value="Cro/C1-type_HTH"/>
</dbReference>
<name>A0A7T1F2I8_ATRLM</name>
<dbReference type="GO" id="GO:0003677">
    <property type="term" value="F:DNA binding"/>
    <property type="evidence" value="ECO:0007669"/>
    <property type="project" value="InterPro"/>
</dbReference>